<keyword evidence="3" id="KW-0378">Hydrolase</keyword>
<keyword evidence="6" id="KW-1185">Reference proteome</keyword>
<dbReference type="CDD" id="cd03129">
    <property type="entry name" value="GAT1_Peptidase_E_like"/>
    <property type="match status" value="1"/>
</dbReference>
<dbReference type="Proteomes" id="UP001597221">
    <property type="component" value="Unassembled WGS sequence"/>
</dbReference>
<keyword evidence="2" id="KW-0645">Protease</keyword>
<comment type="similarity">
    <text evidence="1">Belongs to the peptidase S51 family.</text>
</comment>
<evidence type="ECO:0000313" key="5">
    <source>
        <dbReference type="EMBL" id="MFD1609277.1"/>
    </source>
</evidence>
<dbReference type="PANTHER" id="PTHR36175">
    <property type="entry name" value="CYANOPHYCINASE"/>
    <property type="match status" value="1"/>
</dbReference>
<dbReference type="EMBL" id="JBHUDE010000152">
    <property type="protein sequence ID" value="MFD1609277.1"/>
    <property type="molecule type" value="Genomic_DNA"/>
</dbReference>
<proteinExistence type="inferred from homology"/>
<dbReference type="InterPro" id="IPR005320">
    <property type="entry name" value="Peptidase_S51"/>
</dbReference>
<dbReference type="Pfam" id="PF03575">
    <property type="entry name" value="Peptidase_S51"/>
    <property type="match status" value="1"/>
</dbReference>
<organism evidence="5 6">
    <name type="scientific">Oceanobacillus luteolus</name>
    <dbReference type="NCBI Taxonomy" id="1274358"/>
    <lineage>
        <taxon>Bacteria</taxon>
        <taxon>Bacillati</taxon>
        <taxon>Bacillota</taxon>
        <taxon>Bacilli</taxon>
        <taxon>Bacillales</taxon>
        <taxon>Bacillaceae</taxon>
        <taxon>Oceanobacillus</taxon>
    </lineage>
</organism>
<accession>A0ABW4HVV6</accession>
<name>A0ABW4HVV6_9BACI</name>
<evidence type="ECO:0000256" key="2">
    <source>
        <dbReference type="ARBA" id="ARBA00022670"/>
    </source>
</evidence>
<keyword evidence="4" id="KW-0720">Serine protease</keyword>
<comment type="caution">
    <text evidence="5">The sequence shown here is derived from an EMBL/GenBank/DDBJ whole genome shotgun (WGS) entry which is preliminary data.</text>
</comment>
<evidence type="ECO:0000256" key="3">
    <source>
        <dbReference type="ARBA" id="ARBA00022801"/>
    </source>
</evidence>
<evidence type="ECO:0000256" key="4">
    <source>
        <dbReference type="ARBA" id="ARBA00022825"/>
    </source>
</evidence>
<evidence type="ECO:0000256" key="1">
    <source>
        <dbReference type="ARBA" id="ARBA00006534"/>
    </source>
</evidence>
<gene>
    <name evidence="5" type="ORF">ACFSBH_16795</name>
</gene>
<protein>
    <submittedName>
        <fullName evidence="5">Type 1 glutamine amidotransferase-like domain-containing protein</fullName>
    </submittedName>
</protein>
<evidence type="ECO:0000313" key="6">
    <source>
        <dbReference type="Proteomes" id="UP001597221"/>
    </source>
</evidence>
<dbReference type="RefSeq" id="WP_251514665.1">
    <property type="nucleotide sequence ID" value="NZ_JAMBON010000019.1"/>
</dbReference>
<sequence length="214" mass="23725">MTSRHLFLFGGSPPFVDFTGEKFANLSLNEKGKVAILFLEREGWKEYMPKYTANLEAHGVNDFIYIPLASIYDQSLLSQLASCTGVIIGGGDTALYRDFIVDTAIGNVIKEMYEKGVPLAGFSAGALISPKNCVISPIDNTKKKQLFLEGLGLLKDLVIAVHFTKWNEKDNLKSALKKTGVSIGYGIDDEGYLYFENERLIDKGSRNFYVFNGL</sequence>
<dbReference type="Gene3D" id="3.40.50.880">
    <property type="match status" value="1"/>
</dbReference>
<dbReference type="InterPro" id="IPR029062">
    <property type="entry name" value="Class_I_gatase-like"/>
</dbReference>
<dbReference type="PANTHER" id="PTHR36175:SF1">
    <property type="entry name" value="CYANOPHYCINASE"/>
    <property type="match status" value="1"/>
</dbReference>
<reference evidence="6" key="1">
    <citation type="journal article" date="2019" name="Int. J. Syst. Evol. Microbiol.">
        <title>The Global Catalogue of Microorganisms (GCM) 10K type strain sequencing project: providing services to taxonomists for standard genome sequencing and annotation.</title>
        <authorList>
            <consortium name="The Broad Institute Genomics Platform"/>
            <consortium name="The Broad Institute Genome Sequencing Center for Infectious Disease"/>
            <person name="Wu L."/>
            <person name="Ma J."/>
        </authorList>
    </citation>
    <scope>NUCLEOTIDE SEQUENCE [LARGE SCALE GENOMIC DNA]</scope>
    <source>
        <strain evidence="6">CGMCC 1.12376</strain>
    </source>
</reference>
<dbReference type="SUPFAM" id="SSF52317">
    <property type="entry name" value="Class I glutamine amidotransferase-like"/>
    <property type="match status" value="1"/>
</dbReference>